<evidence type="ECO:0000313" key="3">
    <source>
        <dbReference type="EMBL" id="JAT08781.1"/>
    </source>
</evidence>
<dbReference type="AlphaFoldDB" id="A0A1B6KBF0"/>
<dbReference type="PANTHER" id="PTHR46599:SF3">
    <property type="entry name" value="PIGGYBAC TRANSPOSABLE ELEMENT-DERIVED PROTEIN 4"/>
    <property type="match status" value="1"/>
</dbReference>
<evidence type="ECO:0000259" key="2">
    <source>
        <dbReference type="Pfam" id="PF13843"/>
    </source>
</evidence>
<name>A0A1B6KBF0_9HEMI</name>
<reference evidence="3" key="1">
    <citation type="submission" date="2015-11" db="EMBL/GenBank/DDBJ databases">
        <title>De novo transcriptome assembly of four potential Pierce s Disease insect vectors from Arizona vineyards.</title>
        <authorList>
            <person name="Tassone E.E."/>
        </authorList>
    </citation>
    <scope>NUCLEOTIDE SEQUENCE</scope>
</reference>
<feature type="compositionally biased region" description="Low complexity" evidence="1">
    <location>
        <begin position="124"/>
        <end position="141"/>
    </location>
</feature>
<proteinExistence type="predicted"/>
<feature type="non-terminal residue" evidence="3">
    <location>
        <position position="1"/>
    </location>
</feature>
<gene>
    <name evidence="3" type="ORF">g.1431</name>
</gene>
<protein>
    <recommendedName>
        <fullName evidence="2">PiggyBac transposable element-derived protein domain-containing protein</fullName>
    </recommendedName>
</protein>
<dbReference type="PANTHER" id="PTHR46599">
    <property type="entry name" value="PIGGYBAC TRANSPOSABLE ELEMENT-DERIVED PROTEIN 4"/>
    <property type="match status" value="1"/>
</dbReference>
<sequence length="665" mass="75454">TIRRQLRQQVLDESDFEADDAESLTDYSSGSGEDYVPDWEDVETSDKDDFSATSLLPAQKATNVLDIEEPPVAPVPLDDVPVIDDPPVQPTIDDPPVQLAIDDPLVQPALPVPVPPQRRRPRNRAAPQNQPRAPAAQRQQQEPLWLHVEPPEPATDVTGDFIVRNAGPRCPVSTNPLSYFYLFLTQAVWALMVTETNIYARNVIAVKRASGRLSPSCRLQRWTDVTLREMKNFVGLLLAMGITRRKSLAEYWSKRELLYMPFFSKTMSLRRFQLIMSMFHLSSRVSPARGQPGFDPWVKIRDLLTFLNNSFKQLYIPNQEVCIDESMIGMKNRSTFIQYMPNKRHARFGIKKFELCDSATGYVLQSVLYSGKDFLSGGSDPFTHKVVVHLLTETGLLRKGYHLFTDNFYTKLPLARFLLHNKTYLTGTVNKKTKNLSLDISRADLPVGGTMYRRQRVEPSGSILCVKYKERETRKPVILISTACHAENVVTERRPGVRKVKPHVIRVYNKHMGGVDVKDKSIYHVSCTRTSTKYWRKIVYNFIDMSMLNAFILYTAHNKDAPACLSRFDFMAHVIEALCSSDDLNPVAGPGGDAVGILPNPPGHLLQKLDGIRALVCVVCKEQHGLTKKTTFWCPGCDVGVHPKCFHDLQHYFRAQKGRKKRLRE</sequence>
<dbReference type="EMBL" id="GEBQ01031196">
    <property type="protein sequence ID" value="JAT08781.1"/>
    <property type="molecule type" value="Transcribed_RNA"/>
</dbReference>
<dbReference type="SUPFAM" id="SSF57889">
    <property type="entry name" value="Cysteine-rich domain"/>
    <property type="match status" value="1"/>
</dbReference>
<feature type="compositionally biased region" description="Acidic residues" evidence="1">
    <location>
        <begin position="12"/>
        <end position="23"/>
    </location>
</feature>
<feature type="compositionally biased region" description="Low complexity" evidence="1">
    <location>
        <begin position="75"/>
        <end position="97"/>
    </location>
</feature>
<organism evidence="3">
    <name type="scientific">Graphocephala atropunctata</name>
    <dbReference type="NCBI Taxonomy" id="36148"/>
    <lineage>
        <taxon>Eukaryota</taxon>
        <taxon>Metazoa</taxon>
        <taxon>Ecdysozoa</taxon>
        <taxon>Arthropoda</taxon>
        <taxon>Hexapoda</taxon>
        <taxon>Insecta</taxon>
        <taxon>Pterygota</taxon>
        <taxon>Neoptera</taxon>
        <taxon>Paraneoptera</taxon>
        <taxon>Hemiptera</taxon>
        <taxon>Auchenorrhyncha</taxon>
        <taxon>Membracoidea</taxon>
        <taxon>Cicadellidae</taxon>
        <taxon>Cicadellinae</taxon>
        <taxon>Cicadellini</taxon>
        <taxon>Graphocephala</taxon>
    </lineage>
</organism>
<dbReference type="InterPro" id="IPR029526">
    <property type="entry name" value="PGBD"/>
</dbReference>
<dbReference type="Pfam" id="PF13843">
    <property type="entry name" value="DDE_Tnp_1_7"/>
    <property type="match status" value="1"/>
</dbReference>
<feature type="region of interest" description="Disordered" evidence="1">
    <location>
        <begin position="1"/>
        <end position="48"/>
    </location>
</feature>
<accession>A0A1B6KBF0</accession>
<dbReference type="InterPro" id="IPR046349">
    <property type="entry name" value="C1-like_sf"/>
</dbReference>
<feature type="domain" description="PiggyBac transposable element-derived protein" evidence="2">
    <location>
        <begin position="175"/>
        <end position="551"/>
    </location>
</feature>
<feature type="region of interest" description="Disordered" evidence="1">
    <location>
        <begin position="61"/>
        <end position="143"/>
    </location>
</feature>
<evidence type="ECO:0000256" key="1">
    <source>
        <dbReference type="SAM" id="MobiDB-lite"/>
    </source>
</evidence>